<keyword evidence="1" id="KW-0812">Transmembrane</keyword>
<dbReference type="RefSeq" id="WP_118281771.1">
    <property type="nucleotide sequence ID" value="NZ_JACOPG010000003.1"/>
</dbReference>
<keyword evidence="1" id="KW-0472">Membrane</keyword>
<accession>A0ABR7GHX8</accession>
<name>A0ABR7GHX8_9FIRM</name>
<evidence type="ECO:0000256" key="1">
    <source>
        <dbReference type="SAM" id="Phobius"/>
    </source>
</evidence>
<feature type="transmembrane region" description="Helical" evidence="1">
    <location>
        <begin position="27"/>
        <end position="47"/>
    </location>
</feature>
<comment type="caution">
    <text evidence="2">The sequence shown here is derived from an EMBL/GenBank/DDBJ whole genome shotgun (WGS) entry which is preliminary data.</text>
</comment>
<proteinExistence type="predicted"/>
<dbReference type="EMBL" id="JACOPG010000003">
    <property type="protein sequence ID" value="MBC5686881.1"/>
    <property type="molecule type" value="Genomic_DNA"/>
</dbReference>
<protein>
    <recommendedName>
        <fullName evidence="4">DUF4366 domain-containing protein</fullName>
    </recommendedName>
</protein>
<evidence type="ECO:0000313" key="2">
    <source>
        <dbReference type="EMBL" id="MBC5686881.1"/>
    </source>
</evidence>
<gene>
    <name evidence="2" type="ORF">H8R94_09745</name>
</gene>
<sequence>MSQEKVDLRKEQKHNRKKILKKQKMEHILLAVGGIVVAVAIVVWAGFSAHTKYEEKKAETPTYYSVDTSDLTEYLSSLQD</sequence>
<keyword evidence="1" id="KW-1133">Transmembrane helix</keyword>
<evidence type="ECO:0008006" key="4">
    <source>
        <dbReference type="Google" id="ProtNLM"/>
    </source>
</evidence>
<reference evidence="2 3" key="1">
    <citation type="submission" date="2020-08" db="EMBL/GenBank/DDBJ databases">
        <title>Genome public.</title>
        <authorList>
            <person name="Liu C."/>
            <person name="Sun Q."/>
        </authorList>
    </citation>
    <scope>NUCLEOTIDE SEQUENCE [LARGE SCALE GENOMIC DNA]</scope>
    <source>
        <strain evidence="2 3">NSJ-9</strain>
    </source>
</reference>
<dbReference type="Proteomes" id="UP000643810">
    <property type="component" value="Unassembled WGS sequence"/>
</dbReference>
<evidence type="ECO:0000313" key="3">
    <source>
        <dbReference type="Proteomes" id="UP000643810"/>
    </source>
</evidence>
<organism evidence="2 3">
    <name type="scientific">Roseburia lenta</name>
    <dbReference type="NCBI Taxonomy" id="2763061"/>
    <lineage>
        <taxon>Bacteria</taxon>
        <taxon>Bacillati</taxon>
        <taxon>Bacillota</taxon>
        <taxon>Clostridia</taxon>
        <taxon>Lachnospirales</taxon>
        <taxon>Lachnospiraceae</taxon>
        <taxon>Roseburia</taxon>
    </lineage>
</organism>
<keyword evidence="3" id="KW-1185">Reference proteome</keyword>